<protein>
    <recommendedName>
        <fullName evidence="2">SH3b domain-containing protein</fullName>
    </recommendedName>
</protein>
<dbReference type="EMBL" id="ONZF01000004">
    <property type="protein sequence ID" value="SPJ24245.1"/>
    <property type="molecule type" value="Genomic_DNA"/>
</dbReference>
<accession>A0A2R8BVT2</accession>
<dbReference type="AlphaFoldDB" id="A0A2R8BVT2"/>
<evidence type="ECO:0000313" key="3">
    <source>
        <dbReference type="EMBL" id="SPJ24245.1"/>
    </source>
</evidence>
<dbReference type="Proteomes" id="UP000244912">
    <property type="component" value="Unassembled WGS sequence"/>
</dbReference>
<proteinExistence type="predicted"/>
<feature type="chain" id="PRO_5015333514" description="SH3b domain-containing protein" evidence="1">
    <location>
        <begin position="19"/>
        <end position="107"/>
    </location>
</feature>
<dbReference type="InterPro" id="IPR003646">
    <property type="entry name" value="SH3-like_bac-type"/>
</dbReference>
<dbReference type="OrthoDB" id="9816009at2"/>
<reference evidence="4" key="1">
    <citation type="submission" date="2018-03" db="EMBL/GenBank/DDBJ databases">
        <authorList>
            <person name="Rodrigo-Torres L."/>
            <person name="Arahal R. D."/>
            <person name="Lucena T."/>
        </authorList>
    </citation>
    <scope>NUCLEOTIDE SEQUENCE [LARGE SCALE GENOMIC DNA]</scope>
    <source>
        <strain evidence="4">CECT 8504</strain>
    </source>
</reference>
<dbReference type="PROSITE" id="PS51781">
    <property type="entry name" value="SH3B"/>
    <property type="match status" value="1"/>
</dbReference>
<evidence type="ECO:0000256" key="1">
    <source>
        <dbReference type="SAM" id="SignalP"/>
    </source>
</evidence>
<keyword evidence="1" id="KW-0732">Signal</keyword>
<dbReference type="Pfam" id="PF08239">
    <property type="entry name" value="SH3_3"/>
    <property type="match status" value="1"/>
</dbReference>
<gene>
    <name evidence="3" type="ORF">PAA8504_02073</name>
</gene>
<name>A0A2R8BVT2_9RHOB</name>
<dbReference type="Gene3D" id="2.30.30.40">
    <property type="entry name" value="SH3 Domains"/>
    <property type="match status" value="1"/>
</dbReference>
<evidence type="ECO:0000259" key="2">
    <source>
        <dbReference type="PROSITE" id="PS51781"/>
    </source>
</evidence>
<feature type="domain" description="SH3b" evidence="2">
    <location>
        <begin position="39"/>
        <end position="106"/>
    </location>
</feature>
<evidence type="ECO:0000313" key="4">
    <source>
        <dbReference type="Proteomes" id="UP000244912"/>
    </source>
</evidence>
<organism evidence="3 4">
    <name type="scientific">Palleronia abyssalis</name>
    <dbReference type="NCBI Taxonomy" id="1501240"/>
    <lineage>
        <taxon>Bacteria</taxon>
        <taxon>Pseudomonadati</taxon>
        <taxon>Pseudomonadota</taxon>
        <taxon>Alphaproteobacteria</taxon>
        <taxon>Rhodobacterales</taxon>
        <taxon>Roseobacteraceae</taxon>
        <taxon>Palleronia</taxon>
    </lineage>
</organism>
<dbReference type="RefSeq" id="WP_108894100.1">
    <property type="nucleotide sequence ID" value="NZ_ONZF01000004.1"/>
</dbReference>
<keyword evidence="4" id="KW-1185">Reference proteome</keyword>
<feature type="signal peptide" evidence="1">
    <location>
        <begin position="1"/>
        <end position="18"/>
    </location>
</feature>
<sequence>MRYAIATIVALSCSPLSAQQLDMDFRIVEDDQAAGCLGATVQGLDPNGDGFLAVRTGPGTNYRKIDELHNGDGVRPCAQSGKWWGVYYGNPRRKGWVHGNWLGRWAG</sequence>